<evidence type="ECO:0000313" key="3">
    <source>
        <dbReference type="Proteomes" id="UP000377595"/>
    </source>
</evidence>
<protein>
    <submittedName>
        <fullName evidence="2">Uncharacterized protein</fullName>
    </submittedName>
</protein>
<dbReference type="Proteomes" id="UP000377595">
    <property type="component" value="Unassembled WGS sequence"/>
</dbReference>
<evidence type="ECO:0000313" key="2">
    <source>
        <dbReference type="EMBL" id="GES23688.1"/>
    </source>
</evidence>
<evidence type="ECO:0000256" key="1">
    <source>
        <dbReference type="SAM" id="MobiDB-lite"/>
    </source>
</evidence>
<feature type="region of interest" description="Disordered" evidence="1">
    <location>
        <begin position="92"/>
        <end position="118"/>
    </location>
</feature>
<dbReference type="EMBL" id="BLAF01000043">
    <property type="protein sequence ID" value="GES23688.1"/>
    <property type="molecule type" value="Genomic_DNA"/>
</dbReference>
<reference evidence="2 3" key="1">
    <citation type="submission" date="2019-10" db="EMBL/GenBank/DDBJ databases">
        <title>Whole genome shotgun sequence of Acrocarpospora pleiomorpha NBRC 16267.</title>
        <authorList>
            <person name="Ichikawa N."/>
            <person name="Kimura A."/>
            <person name="Kitahashi Y."/>
            <person name="Komaki H."/>
            <person name="Oguchi A."/>
        </authorList>
    </citation>
    <scope>NUCLEOTIDE SEQUENCE [LARGE SCALE GENOMIC DNA]</scope>
    <source>
        <strain evidence="2 3">NBRC 16267</strain>
    </source>
</reference>
<proteinExistence type="predicted"/>
<comment type="caution">
    <text evidence="2">The sequence shown here is derived from an EMBL/GenBank/DDBJ whole genome shotgun (WGS) entry which is preliminary data.</text>
</comment>
<gene>
    <name evidence="2" type="ORF">Aple_065870</name>
</gene>
<name>A0A5M3XZ91_9ACTN</name>
<accession>A0A5M3XZ91</accession>
<organism evidence="2 3">
    <name type="scientific">Acrocarpospora pleiomorpha</name>
    <dbReference type="NCBI Taxonomy" id="90975"/>
    <lineage>
        <taxon>Bacteria</taxon>
        <taxon>Bacillati</taxon>
        <taxon>Actinomycetota</taxon>
        <taxon>Actinomycetes</taxon>
        <taxon>Streptosporangiales</taxon>
        <taxon>Streptosporangiaceae</taxon>
        <taxon>Acrocarpospora</taxon>
    </lineage>
</organism>
<dbReference type="RefSeq" id="WP_155348565.1">
    <property type="nucleotide sequence ID" value="NZ_BAAAHM010000027.1"/>
</dbReference>
<keyword evidence="3" id="KW-1185">Reference proteome</keyword>
<dbReference type="OrthoDB" id="3543800at2"/>
<sequence length="118" mass="13126">MTHTQCTSVTVSMRPDEQPHVAVHFTSPDLEVRALLVNDQRPLLWFASREADIYLSTSADVAVTDRDLSLARELFTAASRYLADCERIHTNQVDQADTHTTETTEATDQAPVPRESAA</sequence>
<dbReference type="AlphaFoldDB" id="A0A5M3XZ91"/>